<dbReference type="InterPro" id="IPR027109">
    <property type="entry name" value="Swc4/Dmap1"/>
</dbReference>
<keyword evidence="3" id="KW-0805">Transcription regulation</keyword>
<dbReference type="CDD" id="cd11658">
    <property type="entry name" value="SANT_DMAP1_like"/>
    <property type="match status" value="1"/>
</dbReference>
<dbReference type="InterPro" id="IPR008468">
    <property type="entry name" value="DMAP1"/>
</dbReference>
<dbReference type="PANTHER" id="PTHR12855:SF10">
    <property type="entry name" value="DNA METHYLTRANSFERASE 1-ASSOCIATED PROTEIN 1"/>
    <property type="match status" value="1"/>
</dbReference>
<organism evidence="8 9">
    <name type="scientific">Crotalaria pallida</name>
    <name type="common">Smooth rattlebox</name>
    <name type="synonym">Crotalaria striata</name>
    <dbReference type="NCBI Taxonomy" id="3830"/>
    <lineage>
        <taxon>Eukaryota</taxon>
        <taxon>Viridiplantae</taxon>
        <taxon>Streptophyta</taxon>
        <taxon>Embryophyta</taxon>
        <taxon>Tracheophyta</taxon>
        <taxon>Spermatophyta</taxon>
        <taxon>Magnoliopsida</taxon>
        <taxon>eudicotyledons</taxon>
        <taxon>Gunneridae</taxon>
        <taxon>Pentapetalae</taxon>
        <taxon>rosids</taxon>
        <taxon>fabids</taxon>
        <taxon>Fabales</taxon>
        <taxon>Fabaceae</taxon>
        <taxon>Papilionoideae</taxon>
        <taxon>50 kb inversion clade</taxon>
        <taxon>genistoids sensu lato</taxon>
        <taxon>core genistoids</taxon>
        <taxon>Crotalarieae</taxon>
        <taxon>Crotalaria</taxon>
    </lineage>
</organism>
<evidence type="ECO:0000256" key="3">
    <source>
        <dbReference type="ARBA" id="ARBA00023015"/>
    </source>
</evidence>
<feature type="compositionally biased region" description="Basic and acidic residues" evidence="6">
    <location>
        <begin position="17"/>
        <end position="35"/>
    </location>
</feature>
<dbReference type="Pfam" id="PF05499">
    <property type="entry name" value="DMAP1"/>
    <property type="match status" value="1"/>
</dbReference>
<evidence type="ECO:0000259" key="7">
    <source>
        <dbReference type="SMART" id="SM00717"/>
    </source>
</evidence>
<dbReference type="AlphaFoldDB" id="A0AAN9EL73"/>
<dbReference type="GO" id="GO:0003714">
    <property type="term" value="F:transcription corepressor activity"/>
    <property type="evidence" value="ECO:0007669"/>
    <property type="project" value="TreeGrafter"/>
</dbReference>
<proteinExistence type="predicted"/>
<dbReference type="GO" id="GO:0006338">
    <property type="term" value="P:chromatin remodeling"/>
    <property type="evidence" value="ECO:0007669"/>
    <property type="project" value="InterPro"/>
</dbReference>
<dbReference type="EMBL" id="JAYWIO010000005">
    <property type="protein sequence ID" value="KAK7259174.1"/>
    <property type="molecule type" value="Genomic_DNA"/>
</dbReference>
<keyword evidence="5" id="KW-0539">Nucleus</keyword>
<dbReference type="InterPro" id="IPR001005">
    <property type="entry name" value="SANT/Myb"/>
</dbReference>
<keyword evidence="4" id="KW-0804">Transcription</keyword>
<feature type="compositionally biased region" description="Basic residues" evidence="6">
    <location>
        <begin position="427"/>
        <end position="439"/>
    </location>
</feature>
<dbReference type="GO" id="GO:0000812">
    <property type="term" value="C:Swr1 complex"/>
    <property type="evidence" value="ECO:0007669"/>
    <property type="project" value="TreeGrafter"/>
</dbReference>
<comment type="subcellular location">
    <subcellularLocation>
        <location evidence="1">Nucleus</location>
    </subcellularLocation>
</comment>
<evidence type="ECO:0000256" key="1">
    <source>
        <dbReference type="ARBA" id="ARBA00004123"/>
    </source>
</evidence>
<evidence type="ECO:0000313" key="9">
    <source>
        <dbReference type="Proteomes" id="UP001372338"/>
    </source>
</evidence>
<comment type="caution">
    <text evidence="8">The sequence shown here is derived from an EMBL/GenBank/DDBJ whole genome shotgun (WGS) entry which is preliminary data.</text>
</comment>
<dbReference type="InterPro" id="IPR032563">
    <property type="entry name" value="DAMP1_SANT-like"/>
</dbReference>
<evidence type="ECO:0000256" key="5">
    <source>
        <dbReference type="ARBA" id="ARBA00023242"/>
    </source>
</evidence>
<reference evidence="8 9" key="1">
    <citation type="submission" date="2024-01" db="EMBL/GenBank/DDBJ databases">
        <title>The genomes of 5 underutilized Papilionoideae crops provide insights into root nodulation and disease resistanc.</title>
        <authorList>
            <person name="Yuan L."/>
        </authorList>
    </citation>
    <scope>NUCLEOTIDE SEQUENCE [LARGE SCALE GENOMIC DNA]</scope>
    <source>
        <strain evidence="8">ZHUSHIDOU_FW_LH</strain>
        <tissue evidence="8">Leaf</tissue>
    </source>
</reference>
<dbReference type="FunFam" id="1.10.10.60:FF:000087">
    <property type="entry name" value="DNA methyltransferase 1-associated protein 1"/>
    <property type="match status" value="1"/>
</dbReference>
<evidence type="ECO:0000256" key="6">
    <source>
        <dbReference type="SAM" id="MobiDB-lite"/>
    </source>
</evidence>
<evidence type="ECO:0000256" key="4">
    <source>
        <dbReference type="ARBA" id="ARBA00023163"/>
    </source>
</evidence>
<name>A0AAN9EL73_CROPI</name>
<feature type="region of interest" description="Disordered" evidence="6">
    <location>
        <begin position="393"/>
        <end position="439"/>
    </location>
</feature>
<evidence type="ECO:0000256" key="2">
    <source>
        <dbReference type="ARBA" id="ARBA00022853"/>
    </source>
</evidence>
<dbReference type="InterPro" id="IPR009057">
    <property type="entry name" value="Homeodomain-like_sf"/>
</dbReference>
<dbReference type="SMART" id="SM00717">
    <property type="entry name" value="SANT"/>
    <property type="match status" value="1"/>
</dbReference>
<dbReference type="GO" id="GO:0000122">
    <property type="term" value="P:negative regulation of transcription by RNA polymerase II"/>
    <property type="evidence" value="ECO:0007669"/>
    <property type="project" value="TreeGrafter"/>
</dbReference>
<dbReference type="PANTHER" id="PTHR12855">
    <property type="entry name" value="DNA METHYLTRANSFERASE 1-ASSOCIATED PROTEIN 1 FAMILY MEMBER"/>
    <property type="match status" value="1"/>
</dbReference>
<dbReference type="SUPFAM" id="SSF46689">
    <property type="entry name" value="Homeodomain-like"/>
    <property type="match status" value="1"/>
</dbReference>
<feature type="region of interest" description="Disordered" evidence="6">
    <location>
        <begin position="1"/>
        <end position="35"/>
    </location>
</feature>
<protein>
    <recommendedName>
        <fullName evidence="7">Myb-like domain-containing protein</fullName>
    </recommendedName>
</protein>
<dbReference type="Proteomes" id="UP001372338">
    <property type="component" value="Unassembled WGS sequence"/>
</dbReference>
<dbReference type="Pfam" id="PF16282">
    <property type="entry name" value="SANT_DAMP1_like"/>
    <property type="match status" value="1"/>
</dbReference>
<dbReference type="Gene3D" id="1.10.10.60">
    <property type="entry name" value="Homeodomain-like"/>
    <property type="match status" value="1"/>
</dbReference>
<dbReference type="GO" id="GO:0035267">
    <property type="term" value="C:NuA4 histone acetyltransferase complex"/>
    <property type="evidence" value="ECO:0007669"/>
    <property type="project" value="InterPro"/>
</dbReference>
<evidence type="ECO:0000313" key="8">
    <source>
        <dbReference type="EMBL" id="KAK7259174.1"/>
    </source>
</evidence>
<dbReference type="GO" id="GO:0006281">
    <property type="term" value="P:DNA repair"/>
    <property type="evidence" value="ECO:0007669"/>
    <property type="project" value="InterPro"/>
</dbReference>
<gene>
    <name evidence="8" type="ORF">RIF29_24774</name>
</gene>
<keyword evidence="2" id="KW-0156">Chromatin regulator</keyword>
<keyword evidence="9" id="KW-1185">Reference proteome</keyword>
<sequence length="439" mass="49701">MDAKDILGLPKNSFPALEKKSRPHKESQRKPDGISREVYALTGGLPALMPAIDAAHLKKRPPSDEKITWQWLPFTSSARKDNLQLYHWVRVVNGVPPTGDYSFAKYNKSVDIIKYTDEEYEKYLTDPMWTKEETDQLFDLCERFDLRFVVIADRFPSSRTVEELKDRYYSASRAILIARAPSSGNVAAHPLMKESYNVKQEIERKRALSMVLSQTRQQERRDEEVLVEAKRIAELRMPAKAAEESQLAIASNSGAEVTERTIPDETVSPLMVVPDNAATLASLRTLHVYLRTYALDQMVQAASSSAGLRTIKRVEQTLQDLGINLKPRVPTKAVCAEHLELRKEILTLLNLQKQVQYKETEGSSFRDASYGETPGTPKVRNLVFHMRLHRGGDQDRTFIPDSMSYGAERVGKKDHKRKGPGAPSPSAHKRPRKMKASDL</sequence>
<feature type="domain" description="Myb-like" evidence="7">
    <location>
        <begin position="125"/>
        <end position="174"/>
    </location>
</feature>
<accession>A0AAN9EL73</accession>